<dbReference type="EMBL" id="JAJEPW010000102">
    <property type="protein sequence ID" value="MCC2131080.1"/>
    <property type="molecule type" value="Genomic_DNA"/>
</dbReference>
<feature type="chain" id="PRO_5042050407" evidence="1">
    <location>
        <begin position="28"/>
        <end position="977"/>
    </location>
</feature>
<keyword evidence="4" id="KW-1185">Reference proteome</keyword>
<name>A0AAE3AIR9_9FIRM</name>
<proteinExistence type="predicted"/>
<dbReference type="PROSITE" id="PS50234">
    <property type="entry name" value="VWFA"/>
    <property type="match status" value="1"/>
</dbReference>
<keyword evidence="1" id="KW-0732">Signal</keyword>
<comment type="caution">
    <text evidence="3">The sequence shown here is derived from an EMBL/GenBank/DDBJ whole genome shotgun (WGS) entry which is preliminary data.</text>
</comment>
<gene>
    <name evidence="3" type="ORF">LKD37_16525</name>
</gene>
<evidence type="ECO:0000313" key="4">
    <source>
        <dbReference type="Proteomes" id="UP001199319"/>
    </source>
</evidence>
<feature type="signal peptide" evidence="1">
    <location>
        <begin position="1"/>
        <end position="27"/>
    </location>
</feature>
<organism evidence="3 4">
    <name type="scientific">Brotocaccenecus cirricatena</name>
    <dbReference type="NCBI Taxonomy" id="3064195"/>
    <lineage>
        <taxon>Bacteria</taxon>
        <taxon>Bacillati</taxon>
        <taxon>Bacillota</taxon>
        <taxon>Clostridia</taxon>
        <taxon>Eubacteriales</taxon>
        <taxon>Oscillospiraceae</taxon>
        <taxon>Brotocaccenecus</taxon>
    </lineage>
</organism>
<accession>A0AAE3AIR9</accession>
<dbReference type="CDD" id="cd00198">
    <property type="entry name" value="vWFA"/>
    <property type="match status" value="1"/>
</dbReference>
<dbReference type="Proteomes" id="UP001199319">
    <property type="component" value="Unassembled WGS sequence"/>
</dbReference>
<reference evidence="3" key="1">
    <citation type="submission" date="2021-10" db="EMBL/GenBank/DDBJ databases">
        <title>Anaerobic single-cell dispensing facilitates the cultivation of human gut bacteria.</title>
        <authorList>
            <person name="Afrizal A."/>
        </authorList>
    </citation>
    <scope>NUCLEOTIDE SEQUENCE</scope>
    <source>
        <strain evidence="3">CLA-AA-H272</strain>
    </source>
</reference>
<dbReference type="SMART" id="SM00327">
    <property type="entry name" value="VWA"/>
    <property type="match status" value="1"/>
</dbReference>
<dbReference type="Pfam" id="PF13519">
    <property type="entry name" value="VWA_2"/>
    <property type="match status" value="1"/>
</dbReference>
<dbReference type="Gene3D" id="3.40.50.410">
    <property type="entry name" value="von Willebrand factor, type A domain"/>
    <property type="match status" value="1"/>
</dbReference>
<evidence type="ECO:0000259" key="2">
    <source>
        <dbReference type="PROSITE" id="PS50234"/>
    </source>
</evidence>
<evidence type="ECO:0000313" key="3">
    <source>
        <dbReference type="EMBL" id="MCC2131080.1"/>
    </source>
</evidence>
<dbReference type="InterPro" id="IPR002035">
    <property type="entry name" value="VWF_A"/>
</dbReference>
<dbReference type="SUPFAM" id="SSF53300">
    <property type="entry name" value="vWA-like"/>
    <property type="match status" value="1"/>
</dbReference>
<dbReference type="RefSeq" id="WP_302930196.1">
    <property type="nucleotide sequence ID" value="NZ_JAJEPW010000102.1"/>
</dbReference>
<sequence length="977" mass="106850">MKTWKRALALVLALVMALSLVALPSFAAGEGDSAGNGSPRVVYEGASGENNGGLVMSKTVTKGEGDDQFLLTLEAFATGTTRTDTKEIPLDIVLVLDTSSSMSRDFDGNIWDVADKDRRLTALKTAVNNFAESVAAKAKGSDGQYGGEDDVNYRIAVVEFASEAYNLTNGLVDMDTSRGLTQVKNAVSGLQAGGDTYPATGLDMANSIFDANPISGDGQRGRVVIMFTDGYPAENGTDNINYTLCDNAIASAQTSKRTYGATVYTVGIFSGANPNSNIDTNFDYGNRRDAEKQLVAANRYMHYTSSNFQNAKSLRDGGEKSGSSYYLAASNANSLNDVFKSISQTIGSTPVELTRTSVLRDVISDSFTLPEGYTDGDIKAYSVSCESSTKNADGTYTYTWKTTPDADKYDVTVADDNKTINVTDFDYAANWVDQYDVGGSKSHGKKLVVEIPIVLDPDATGSVDTNGPASGIYASADAETAFANFKTPTVYVPFFTVAHVESCVNDQGKNFGQETGRKGYPLWCYKEFNLTSVVTANHLYGGTFNEETCTTVHKDVQEQGNPMELNPTENATYYIWEVPDTYLRPFAFWVSSHQPKGWTVTQMYLLSEVDRLLYRDAGLYVKFGDNEGTYISSNCSELTEGTDVNNNNKATVYQRLEYFKEPNLKDVVETWYLQKGKVKKQEVGLTLNENANPTDSQGQVVDDGYITGHRLLGNEFTDFQNQVPVTYKAYWVTLDGVHVEGVRSRTYTFQENQHDPAKNPDSGKRIEPVYKYVENVSTQTTLALRASMLVNESEPAVENVNVTVVDAAKTYELTVSAGTGVRDQVAYQAPAGKVFAGWFADQAYTTPADLDQVTQDTTIYAKYVSDSYLDLAYSRIGLFRLRGVTLISAVDNPANYQASGIMVNGQKLDVSYASRYRIFKTPANLFGAARDAKLMLADKSLSGTGDLEVTPYWITLDGTEVHGSAHTLHYNTRTIWE</sequence>
<dbReference type="InterPro" id="IPR036465">
    <property type="entry name" value="vWFA_dom_sf"/>
</dbReference>
<feature type="domain" description="VWFA" evidence="2">
    <location>
        <begin position="91"/>
        <end position="342"/>
    </location>
</feature>
<evidence type="ECO:0000256" key="1">
    <source>
        <dbReference type="SAM" id="SignalP"/>
    </source>
</evidence>
<protein>
    <submittedName>
        <fullName evidence="3">VWA domain-containing protein</fullName>
    </submittedName>
</protein>
<dbReference type="AlphaFoldDB" id="A0AAE3AIR9"/>